<dbReference type="SUPFAM" id="SSF143437">
    <property type="entry name" value="THUMP domain-like"/>
    <property type="match status" value="1"/>
</dbReference>
<dbReference type="InterPro" id="IPR040183">
    <property type="entry name" value="THUMPD1-like"/>
</dbReference>
<evidence type="ECO:0000313" key="4">
    <source>
        <dbReference type="EMBL" id="OJZ89598.1"/>
    </source>
</evidence>
<dbReference type="PANTHER" id="PTHR13452:SF10">
    <property type="entry name" value="THUMP DOMAIN-CONTAINING PROTEIN 1"/>
    <property type="match status" value="1"/>
</dbReference>
<proteinExistence type="predicted"/>
<evidence type="ECO:0000256" key="1">
    <source>
        <dbReference type="PROSITE-ProRule" id="PRU00529"/>
    </source>
</evidence>
<evidence type="ECO:0000259" key="3">
    <source>
        <dbReference type="PROSITE" id="PS51165"/>
    </source>
</evidence>
<name>A0A1M3TRS7_ASPLC</name>
<gene>
    <name evidence="4" type="ORF">ASPFODRAFT_156627</name>
</gene>
<evidence type="ECO:0000256" key="2">
    <source>
        <dbReference type="SAM" id="MobiDB-lite"/>
    </source>
</evidence>
<dbReference type="GO" id="GO:0006400">
    <property type="term" value="P:tRNA modification"/>
    <property type="evidence" value="ECO:0007669"/>
    <property type="project" value="InterPro"/>
</dbReference>
<feature type="region of interest" description="Disordered" evidence="2">
    <location>
        <begin position="68"/>
        <end position="89"/>
    </location>
</feature>
<dbReference type="FunFam" id="3.30.2300.10:FF:000001">
    <property type="entry name" value="THUMP domain-containing protein 1"/>
    <property type="match status" value="1"/>
</dbReference>
<keyword evidence="1" id="KW-0694">RNA-binding</keyword>
<protein>
    <recommendedName>
        <fullName evidence="3">THUMP domain-containing protein</fullName>
    </recommendedName>
</protein>
<dbReference type="VEuPathDB" id="FungiDB:ASPFODRAFT_156627"/>
<dbReference type="GO" id="GO:0003723">
    <property type="term" value="F:RNA binding"/>
    <property type="evidence" value="ECO:0007669"/>
    <property type="project" value="UniProtKB-UniRule"/>
</dbReference>
<dbReference type="OrthoDB" id="367221at2759"/>
<dbReference type="SMART" id="SM00981">
    <property type="entry name" value="THUMP"/>
    <property type="match status" value="1"/>
</dbReference>
<feature type="region of interest" description="Disordered" evidence="2">
    <location>
        <begin position="1"/>
        <end position="42"/>
    </location>
</feature>
<evidence type="ECO:0000313" key="5">
    <source>
        <dbReference type="Proteomes" id="UP000184063"/>
    </source>
</evidence>
<feature type="domain" description="THUMP" evidence="3">
    <location>
        <begin position="145"/>
        <end position="250"/>
    </location>
</feature>
<dbReference type="Pfam" id="PF02926">
    <property type="entry name" value="THUMP"/>
    <property type="match status" value="1"/>
</dbReference>
<organism evidence="4 5">
    <name type="scientific">Aspergillus luchuensis (strain CBS 106.47)</name>
    <dbReference type="NCBI Taxonomy" id="1137211"/>
    <lineage>
        <taxon>Eukaryota</taxon>
        <taxon>Fungi</taxon>
        <taxon>Dikarya</taxon>
        <taxon>Ascomycota</taxon>
        <taxon>Pezizomycotina</taxon>
        <taxon>Eurotiomycetes</taxon>
        <taxon>Eurotiomycetidae</taxon>
        <taxon>Eurotiales</taxon>
        <taxon>Aspergillaceae</taxon>
        <taxon>Aspergillus</taxon>
        <taxon>Aspergillus subgen. Circumdati</taxon>
    </lineage>
</organism>
<dbReference type="CDD" id="cd11717">
    <property type="entry name" value="THUMP_THUMPD1_like"/>
    <property type="match status" value="1"/>
</dbReference>
<dbReference type="Gene3D" id="3.30.2300.10">
    <property type="entry name" value="THUMP superfamily"/>
    <property type="match status" value="1"/>
</dbReference>
<dbReference type="Proteomes" id="UP000184063">
    <property type="component" value="Unassembled WGS sequence"/>
</dbReference>
<sequence>MAGSGKRAMPDRKSVQPAKKRKGGGQWQKHQQGNKSGIEGGDWGVFVSCDLGKEGKCMAEVVDVFSQSVESSSSDSHGDKPDSDEEDDDDDIEALIRKEVEGLKPSASKSRPFHAIRMDLPCLLFVRFDKSINPEEMVHKLCLDAAANPEKKRSRYIQRMTPAISVRKTLSVDLESFAREVLKPHFHSGGPPKKYAIRPVVRSNKKFNRDIVIKTVADVVGPEHPVDLKNYDLIILVTVIQNVIGMSVAGSDYDRLKKYNLAELYSPAATSEAEAAESTKD</sequence>
<dbReference type="AlphaFoldDB" id="A0A1M3TRS7"/>
<accession>A0A1M3TRS7</accession>
<dbReference type="PANTHER" id="PTHR13452">
    <property type="entry name" value="THUMP DOMAIN CONTAINING PROTEIN 1-RELATED"/>
    <property type="match status" value="1"/>
</dbReference>
<reference evidence="5" key="1">
    <citation type="journal article" date="2017" name="Genome Biol.">
        <title>Comparative genomics reveals high biological diversity and specific adaptations in the industrially and medically important fungal genus Aspergillus.</title>
        <authorList>
            <person name="de Vries R.P."/>
            <person name="Riley R."/>
            <person name="Wiebenga A."/>
            <person name="Aguilar-Osorio G."/>
            <person name="Amillis S."/>
            <person name="Uchima C.A."/>
            <person name="Anderluh G."/>
            <person name="Asadollahi M."/>
            <person name="Askin M."/>
            <person name="Barry K."/>
            <person name="Battaglia E."/>
            <person name="Bayram O."/>
            <person name="Benocci T."/>
            <person name="Braus-Stromeyer S.A."/>
            <person name="Caldana C."/>
            <person name="Canovas D."/>
            <person name="Cerqueira G.C."/>
            <person name="Chen F."/>
            <person name="Chen W."/>
            <person name="Choi C."/>
            <person name="Clum A."/>
            <person name="Dos Santos R.A."/>
            <person name="Damasio A.R."/>
            <person name="Diallinas G."/>
            <person name="Emri T."/>
            <person name="Fekete E."/>
            <person name="Flipphi M."/>
            <person name="Freyberg S."/>
            <person name="Gallo A."/>
            <person name="Gournas C."/>
            <person name="Habgood R."/>
            <person name="Hainaut M."/>
            <person name="Harispe M.L."/>
            <person name="Henrissat B."/>
            <person name="Hilden K.S."/>
            <person name="Hope R."/>
            <person name="Hossain A."/>
            <person name="Karabika E."/>
            <person name="Karaffa L."/>
            <person name="Karanyi Z."/>
            <person name="Krasevec N."/>
            <person name="Kuo A."/>
            <person name="Kusch H."/>
            <person name="LaButti K."/>
            <person name="Lagendijk E.L."/>
            <person name="Lapidus A."/>
            <person name="Levasseur A."/>
            <person name="Lindquist E."/>
            <person name="Lipzen A."/>
            <person name="Logrieco A.F."/>
            <person name="MacCabe A."/>
            <person name="Maekelae M.R."/>
            <person name="Malavazi I."/>
            <person name="Melin P."/>
            <person name="Meyer V."/>
            <person name="Mielnichuk N."/>
            <person name="Miskei M."/>
            <person name="Molnar A.P."/>
            <person name="Mule G."/>
            <person name="Ngan C.Y."/>
            <person name="Orejas M."/>
            <person name="Orosz E."/>
            <person name="Ouedraogo J.P."/>
            <person name="Overkamp K.M."/>
            <person name="Park H.-S."/>
            <person name="Perrone G."/>
            <person name="Piumi F."/>
            <person name="Punt P.J."/>
            <person name="Ram A.F."/>
            <person name="Ramon A."/>
            <person name="Rauscher S."/>
            <person name="Record E."/>
            <person name="Riano-Pachon D.M."/>
            <person name="Robert V."/>
            <person name="Roehrig J."/>
            <person name="Ruller R."/>
            <person name="Salamov A."/>
            <person name="Salih N.S."/>
            <person name="Samson R.A."/>
            <person name="Sandor E."/>
            <person name="Sanguinetti M."/>
            <person name="Schuetze T."/>
            <person name="Sepcic K."/>
            <person name="Shelest E."/>
            <person name="Sherlock G."/>
            <person name="Sophianopoulou V."/>
            <person name="Squina F.M."/>
            <person name="Sun H."/>
            <person name="Susca A."/>
            <person name="Todd R.B."/>
            <person name="Tsang A."/>
            <person name="Unkles S.E."/>
            <person name="van de Wiele N."/>
            <person name="van Rossen-Uffink D."/>
            <person name="Oliveira J.V."/>
            <person name="Vesth T.C."/>
            <person name="Visser J."/>
            <person name="Yu J.-H."/>
            <person name="Zhou M."/>
            <person name="Andersen M.R."/>
            <person name="Archer D.B."/>
            <person name="Baker S.E."/>
            <person name="Benoit I."/>
            <person name="Brakhage A.A."/>
            <person name="Braus G.H."/>
            <person name="Fischer R."/>
            <person name="Frisvad J.C."/>
            <person name="Goldman G.H."/>
            <person name="Houbraken J."/>
            <person name="Oakley B."/>
            <person name="Pocsi I."/>
            <person name="Scazzocchio C."/>
            <person name="Seiboth B."/>
            <person name="vanKuyk P.A."/>
            <person name="Wortman J."/>
            <person name="Dyer P.S."/>
            <person name="Grigoriev I.V."/>
        </authorList>
    </citation>
    <scope>NUCLEOTIDE SEQUENCE [LARGE SCALE GENOMIC DNA]</scope>
    <source>
        <strain evidence="5">CBS 106.47</strain>
    </source>
</reference>
<dbReference type="InterPro" id="IPR004114">
    <property type="entry name" value="THUMP_dom"/>
</dbReference>
<dbReference type="EMBL" id="KV878238">
    <property type="protein sequence ID" value="OJZ89598.1"/>
    <property type="molecule type" value="Genomic_DNA"/>
</dbReference>
<dbReference type="PROSITE" id="PS51165">
    <property type="entry name" value="THUMP"/>
    <property type="match status" value="1"/>
</dbReference>